<dbReference type="InterPro" id="IPR014711">
    <property type="entry name" value="TopoI_cat_a-hlx-sub_euk"/>
</dbReference>
<dbReference type="PRINTS" id="PR00416">
    <property type="entry name" value="EUTPISMRASEI"/>
</dbReference>
<dbReference type="PANTHER" id="PTHR10290:SF23">
    <property type="entry name" value="DNA TOPOISOMERASE 1 BETA"/>
    <property type="match status" value="1"/>
</dbReference>
<dbReference type="InterPro" id="IPR051062">
    <property type="entry name" value="Topoisomerase_IB"/>
</dbReference>
<gene>
    <name evidence="12" type="ordered locus">MTR_3g114150</name>
</gene>
<feature type="compositionally biased region" description="Acidic residues" evidence="10">
    <location>
        <begin position="210"/>
        <end position="219"/>
    </location>
</feature>
<feature type="compositionally biased region" description="Polar residues" evidence="10">
    <location>
        <begin position="193"/>
        <end position="204"/>
    </location>
</feature>
<keyword evidence="5 8" id="KW-0238">DNA-binding</keyword>
<accession>G7J5A8</accession>
<comment type="function">
    <text evidence="9">Releases the supercoiling and torsional tension of DNA introduced during the DNA replication and transcription by transiently cleaving and rejoining one strand of the DNA duplex. Introduces a single-strand break via transesterification at the specific target site 5'-[CT]CCTTp site in duplex DNA. The scissile phosphodiester is attacked by the catalytic tyrosine of the enzyme, resulting in the formation of a DNA-(3'-phosphotyrosyl)-enzyme intermediate and the expulsion of a 5'-OH DNA strand. The free DNA strand then undergoes passage around the unbroken strand thus removing DNA supercoils. Finally, in the religation step, the DNA 5'-OH attacks the covalent intermediate to expel the active-site tyrosine and restore the DNA phosphodiester backbone.</text>
</comment>
<dbReference type="Gene3D" id="3.90.15.10">
    <property type="entry name" value="Topoisomerase I, Chain A, domain 3"/>
    <property type="match status" value="1"/>
</dbReference>
<dbReference type="PaxDb" id="3880-AES74036"/>
<evidence type="ECO:0000256" key="8">
    <source>
        <dbReference type="PROSITE-ProRule" id="PRU01382"/>
    </source>
</evidence>
<evidence type="ECO:0000256" key="6">
    <source>
        <dbReference type="ARBA" id="ARBA00023235"/>
    </source>
</evidence>
<evidence type="ECO:0000256" key="9">
    <source>
        <dbReference type="RuleBase" id="RU365101"/>
    </source>
</evidence>
<comment type="catalytic activity">
    <reaction evidence="1 9">
        <text>ATP-independent breakage of single-stranded DNA, followed by passage and rejoining.</text>
        <dbReference type="EC" id="5.6.2.1"/>
    </reaction>
</comment>
<feature type="region of interest" description="Disordered" evidence="10">
    <location>
        <begin position="1"/>
        <end position="112"/>
    </location>
</feature>
<keyword evidence="14" id="KW-1185">Reference proteome</keyword>
<evidence type="ECO:0000256" key="10">
    <source>
        <dbReference type="SAM" id="MobiDB-lite"/>
    </source>
</evidence>
<dbReference type="SUPFAM" id="SSF56349">
    <property type="entry name" value="DNA breaking-rejoining enzymes"/>
    <property type="match status" value="1"/>
</dbReference>
<dbReference type="GO" id="GO:0005694">
    <property type="term" value="C:chromosome"/>
    <property type="evidence" value="ECO:0007669"/>
    <property type="project" value="InterPro"/>
</dbReference>
<dbReference type="GO" id="GO:0007059">
    <property type="term" value="P:chromosome segregation"/>
    <property type="evidence" value="ECO:0000318"/>
    <property type="project" value="GO_Central"/>
</dbReference>
<comment type="caution">
    <text evidence="8">Lacks conserved residue(s) required for the propagation of feature annotation.</text>
</comment>
<dbReference type="InterPro" id="IPR011010">
    <property type="entry name" value="DNA_brk_join_enz"/>
</dbReference>
<dbReference type="Pfam" id="PF02919">
    <property type="entry name" value="Topoisom_I_N"/>
    <property type="match status" value="1"/>
</dbReference>
<name>G7J5A8_MEDTR</name>
<dbReference type="InterPro" id="IPR008336">
    <property type="entry name" value="TopoI_DNA-bd_euk"/>
</dbReference>
<dbReference type="InterPro" id="IPR036202">
    <property type="entry name" value="TopoI_DNA-bd_euk_N_sf"/>
</dbReference>
<keyword evidence="4 9" id="KW-0799">Topoisomerase</keyword>
<dbReference type="GO" id="GO:0006265">
    <property type="term" value="P:DNA topological change"/>
    <property type="evidence" value="ECO:0000318"/>
    <property type="project" value="GO_Central"/>
</dbReference>
<dbReference type="Pfam" id="PF01028">
    <property type="entry name" value="Topoisom_I"/>
    <property type="match status" value="1"/>
</dbReference>
<dbReference type="SUPFAM" id="SSF56741">
    <property type="entry name" value="Eukaryotic DNA topoisomerase I, N-terminal DNA-binding fragment"/>
    <property type="match status" value="1"/>
</dbReference>
<dbReference type="EC" id="5.6.2.1" evidence="9"/>
<evidence type="ECO:0000256" key="2">
    <source>
        <dbReference type="ARBA" id="ARBA00004123"/>
    </source>
</evidence>
<dbReference type="SMART" id="SM00435">
    <property type="entry name" value="TOPEUc"/>
    <property type="match status" value="1"/>
</dbReference>
<reference evidence="13" key="3">
    <citation type="submission" date="2015-04" db="UniProtKB">
        <authorList>
            <consortium name="EnsemblPlants"/>
        </authorList>
    </citation>
    <scope>IDENTIFICATION</scope>
    <source>
        <strain evidence="13">cv. Jemalong A17</strain>
    </source>
</reference>
<evidence type="ECO:0000313" key="13">
    <source>
        <dbReference type="EnsemblPlants" id="AES74036"/>
    </source>
</evidence>
<evidence type="ECO:0000259" key="11">
    <source>
        <dbReference type="SMART" id="SM00435"/>
    </source>
</evidence>
<dbReference type="Gene3D" id="1.10.10.41">
    <property type="entry name" value="Yeast DNA topoisomerase - domain 1"/>
    <property type="match status" value="1"/>
</dbReference>
<evidence type="ECO:0000313" key="14">
    <source>
        <dbReference type="Proteomes" id="UP000002051"/>
    </source>
</evidence>
<dbReference type="eggNOG" id="KOG0981">
    <property type="taxonomic scope" value="Eukaryota"/>
</dbReference>
<accession>A0A0C3VRN8</accession>
<evidence type="ECO:0000256" key="7">
    <source>
        <dbReference type="ARBA" id="ARBA00023242"/>
    </source>
</evidence>
<dbReference type="FunFam" id="3.90.15.10:FF:000003">
    <property type="entry name" value="DNA topoisomerase I"/>
    <property type="match status" value="1"/>
</dbReference>
<dbReference type="FunFam" id="1.10.10.41:FF:000001">
    <property type="entry name" value="DNA topoisomerase I"/>
    <property type="match status" value="1"/>
</dbReference>
<feature type="domain" description="DNA topoisomerase I eukaryotic-type" evidence="11">
    <location>
        <begin position="422"/>
        <end position="741"/>
    </location>
</feature>
<reference evidence="12 14" key="2">
    <citation type="journal article" date="2014" name="BMC Genomics">
        <title>An improved genome release (version Mt4.0) for the model legume Medicago truncatula.</title>
        <authorList>
            <person name="Tang H."/>
            <person name="Krishnakumar V."/>
            <person name="Bidwell S."/>
            <person name="Rosen B."/>
            <person name="Chan A."/>
            <person name="Zhou S."/>
            <person name="Gentzbittel L."/>
            <person name="Childs K.L."/>
            <person name="Yandell M."/>
            <person name="Gundlach H."/>
            <person name="Mayer K.F."/>
            <person name="Schwartz D.C."/>
            <person name="Town C.D."/>
        </authorList>
    </citation>
    <scope>GENOME REANNOTATION</scope>
    <source>
        <strain evidence="12">A17</strain>
        <strain evidence="13 14">cv. Jemalong A17</strain>
    </source>
</reference>
<dbReference type="GO" id="GO:0006260">
    <property type="term" value="P:DNA replication"/>
    <property type="evidence" value="ECO:0000318"/>
    <property type="project" value="GO_Central"/>
</dbReference>
<dbReference type="GO" id="GO:0003917">
    <property type="term" value="F:DNA topoisomerase type I (single strand cut, ATP-independent) activity"/>
    <property type="evidence" value="ECO:0000318"/>
    <property type="project" value="GO_Central"/>
</dbReference>
<feature type="region of interest" description="Disordered" evidence="10">
    <location>
        <begin position="180"/>
        <end position="280"/>
    </location>
</feature>
<feature type="compositionally biased region" description="Basic residues" evidence="10">
    <location>
        <begin position="252"/>
        <end position="272"/>
    </location>
</feature>
<dbReference type="InterPro" id="IPR013030">
    <property type="entry name" value="DNA_topo_DNA_db_N_dom2"/>
</dbReference>
<feature type="region of interest" description="Disordered" evidence="10">
    <location>
        <begin position="719"/>
        <end position="744"/>
    </location>
</feature>
<evidence type="ECO:0000256" key="4">
    <source>
        <dbReference type="ARBA" id="ARBA00023029"/>
    </source>
</evidence>
<feature type="compositionally biased region" description="Polar residues" evidence="10">
    <location>
        <begin position="8"/>
        <end position="26"/>
    </location>
</feature>
<feature type="compositionally biased region" description="Low complexity" evidence="10">
    <location>
        <begin position="45"/>
        <end position="59"/>
    </location>
</feature>
<keyword evidence="7" id="KW-0539">Nucleus</keyword>
<dbReference type="Proteomes" id="UP000002051">
    <property type="component" value="Chromosome 3"/>
</dbReference>
<dbReference type="HOGENOM" id="CLU_009193_1_2_1"/>
<evidence type="ECO:0000256" key="5">
    <source>
        <dbReference type="ARBA" id="ARBA00023125"/>
    </source>
</evidence>
<dbReference type="PROSITE" id="PS52038">
    <property type="entry name" value="TOPO_IB_2"/>
    <property type="match status" value="1"/>
</dbReference>
<dbReference type="CDD" id="cd00659">
    <property type="entry name" value="Topo_IB_C"/>
    <property type="match status" value="1"/>
</dbReference>
<dbReference type="EnsemblPlants" id="AES74036">
    <property type="protein sequence ID" value="AES74036"/>
    <property type="gene ID" value="MTR_3g114150"/>
</dbReference>
<dbReference type="GO" id="GO:0003677">
    <property type="term" value="F:DNA binding"/>
    <property type="evidence" value="ECO:0007669"/>
    <property type="project" value="UniProtKB-UniRule"/>
</dbReference>
<feature type="compositionally biased region" description="Polar residues" evidence="10">
    <location>
        <begin position="71"/>
        <end position="94"/>
    </location>
</feature>
<dbReference type="STRING" id="3880.G7J5A8"/>
<evidence type="ECO:0000256" key="1">
    <source>
        <dbReference type="ARBA" id="ARBA00000213"/>
    </source>
</evidence>
<dbReference type="InterPro" id="IPR013500">
    <property type="entry name" value="TopoI_cat_euk"/>
</dbReference>
<dbReference type="AlphaFoldDB" id="G7J5A8"/>
<sequence length="744" mass="84319">MAVEASGKLNTSHKFIRSSESNQLHSNTRKSTSHSHDGRSYKNTSNVLSSNDQSSSSQNGKVIRSAMASAVESSVGISNASTSNLKTYTRSPSTKHLKEDRREDSADEEDSMPLSVIRMKMNNANVKKATPNVLKKSYEDFDDDIPLSARLSQITNYDDSDKQEKASTLSVKRPLDEFESLHSSGKKSKLSHPASSINAKQTTMKCDVKAEEEEEDDDIPISRRMNKLANKSSYSKKLTNDTKVNKVDAPSFKKKARLKKSGNKSKHVKSTKHQLSSGDGQKKWTTLVHNGVIFPPPYKPHGVKILYKGKPVTLTPEQEEVATMFAVTDTKYSQNEIFKVNFWNDWRKLLGENHMIQNLKDCDITPIYDWCQIEKDKKKQMSSAEKKALKEEKMKQEEKYMWAIVDGVKEKVGSFRVEPPGLFIGRGEHPKIGKVKRRILPHDVTINIGKYAPIPECPIPGESWKITHEDTVTWLAKWCDPIDPKLIKYVWLGASSSLKGKSDKEKYEKARMLKSYIGNIRAAAYTKGFKSKYITKQQIAVATYFIDKLALRAGNEKDDEEADTVGCCTLKVENVTAQGHNKLKFEFLGKDSIKYENTVEVELPVYNAILKFQKDKHPGDDLFDKLDTSKLNAHLKELMPNLTAKVFCTFNASFTLDDMLNKETKDGDVAEKVYVHRQANKQVAIICNHQRSVSKSHSEQISKLNEKIDELQKELKIDLERAKKQKPPLKCSDRKDRRNFNPEA</sequence>
<feature type="compositionally biased region" description="Basic and acidic residues" evidence="10">
    <location>
        <begin position="731"/>
        <end position="744"/>
    </location>
</feature>
<evidence type="ECO:0000256" key="3">
    <source>
        <dbReference type="ARBA" id="ARBA00006645"/>
    </source>
</evidence>
<organism evidence="12 14">
    <name type="scientific">Medicago truncatula</name>
    <name type="common">Barrel medic</name>
    <name type="synonym">Medicago tribuloides</name>
    <dbReference type="NCBI Taxonomy" id="3880"/>
    <lineage>
        <taxon>Eukaryota</taxon>
        <taxon>Viridiplantae</taxon>
        <taxon>Streptophyta</taxon>
        <taxon>Embryophyta</taxon>
        <taxon>Tracheophyta</taxon>
        <taxon>Spermatophyta</taxon>
        <taxon>Magnoliopsida</taxon>
        <taxon>eudicotyledons</taxon>
        <taxon>Gunneridae</taxon>
        <taxon>Pentapetalae</taxon>
        <taxon>rosids</taxon>
        <taxon>fabids</taxon>
        <taxon>Fabales</taxon>
        <taxon>Fabaceae</taxon>
        <taxon>Papilionoideae</taxon>
        <taxon>50 kb inversion clade</taxon>
        <taxon>NPAAA clade</taxon>
        <taxon>Hologalegina</taxon>
        <taxon>IRL clade</taxon>
        <taxon>Trifolieae</taxon>
        <taxon>Medicago</taxon>
    </lineage>
</organism>
<dbReference type="GO" id="GO:0005730">
    <property type="term" value="C:nucleolus"/>
    <property type="evidence" value="ECO:0000318"/>
    <property type="project" value="GO_Central"/>
</dbReference>
<proteinExistence type="inferred from homology"/>
<dbReference type="Gene3D" id="2.170.11.10">
    <property type="entry name" value="DNA Topoisomerase I, domain 2"/>
    <property type="match status" value="1"/>
</dbReference>
<comment type="similarity">
    <text evidence="3 9">Belongs to the type IB topoisomerase family.</text>
</comment>
<comment type="subcellular location">
    <subcellularLocation>
        <location evidence="2">Nucleus</location>
    </subcellularLocation>
</comment>
<keyword evidence="6 9" id="KW-0413">Isomerase</keyword>
<dbReference type="InterPro" id="IPR013499">
    <property type="entry name" value="TopoI_euk"/>
</dbReference>
<evidence type="ECO:0000313" key="12">
    <source>
        <dbReference type="EMBL" id="AES74036.2"/>
    </source>
</evidence>
<dbReference type="EMBL" id="CM001219">
    <property type="protein sequence ID" value="AES74036.2"/>
    <property type="molecule type" value="Genomic_DNA"/>
</dbReference>
<reference evidence="12 14" key="1">
    <citation type="journal article" date="2011" name="Nature">
        <title>The Medicago genome provides insight into the evolution of rhizobial symbioses.</title>
        <authorList>
            <person name="Young N.D."/>
            <person name="Debelle F."/>
            <person name="Oldroyd G.E."/>
            <person name="Geurts R."/>
            <person name="Cannon S.B."/>
            <person name="Udvardi M.K."/>
            <person name="Benedito V.A."/>
            <person name="Mayer K.F."/>
            <person name="Gouzy J."/>
            <person name="Schoof H."/>
            <person name="Van de Peer Y."/>
            <person name="Proost S."/>
            <person name="Cook D.R."/>
            <person name="Meyers B.C."/>
            <person name="Spannagl M."/>
            <person name="Cheung F."/>
            <person name="De Mita S."/>
            <person name="Krishnakumar V."/>
            <person name="Gundlach H."/>
            <person name="Zhou S."/>
            <person name="Mudge J."/>
            <person name="Bharti A.K."/>
            <person name="Murray J.D."/>
            <person name="Naoumkina M.A."/>
            <person name="Rosen B."/>
            <person name="Silverstein K.A."/>
            <person name="Tang H."/>
            <person name="Rombauts S."/>
            <person name="Zhao P.X."/>
            <person name="Zhou P."/>
            <person name="Barbe V."/>
            <person name="Bardou P."/>
            <person name="Bechner M."/>
            <person name="Bellec A."/>
            <person name="Berger A."/>
            <person name="Berges H."/>
            <person name="Bidwell S."/>
            <person name="Bisseling T."/>
            <person name="Choisne N."/>
            <person name="Couloux A."/>
            <person name="Denny R."/>
            <person name="Deshpande S."/>
            <person name="Dai X."/>
            <person name="Doyle J.J."/>
            <person name="Dudez A.M."/>
            <person name="Farmer A.D."/>
            <person name="Fouteau S."/>
            <person name="Franken C."/>
            <person name="Gibelin C."/>
            <person name="Gish J."/>
            <person name="Goldstein S."/>
            <person name="Gonzalez A.J."/>
            <person name="Green P.J."/>
            <person name="Hallab A."/>
            <person name="Hartog M."/>
            <person name="Hua A."/>
            <person name="Humphray S.J."/>
            <person name="Jeong D.H."/>
            <person name="Jing Y."/>
            <person name="Jocker A."/>
            <person name="Kenton S.M."/>
            <person name="Kim D.J."/>
            <person name="Klee K."/>
            <person name="Lai H."/>
            <person name="Lang C."/>
            <person name="Lin S."/>
            <person name="Macmil S.L."/>
            <person name="Magdelenat G."/>
            <person name="Matthews L."/>
            <person name="McCorrison J."/>
            <person name="Monaghan E.L."/>
            <person name="Mun J.H."/>
            <person name="Najar F.Z."/>
            <person name="Nicholson C."/>
            <person name="Noirot C."/>
            <person name="O'Bleness M."/>
            <person name="Paule C.R."/>
            <person name="Poulain J."/>
            <person name="Prion F."/>
            <person name="Qin B."/>
            <person name="Qu C."/>
            <person name="Retzel E.F."/>
            <person name="Riddle C."/>
            <person name="Sallet E."/>
            <person name="Samain S."/>
            <person name="Samson N."/>
            <person name="Sanders I."/>
            <person name="Saurat O."/>
            <person name="Scarpelli C."/>
            <person name="Schiex T."/>
            <person name="Segurens B."/>
            <person name="Severin A.J."/>
            <person name="Sherrier D.J."/>
            <person name="Shi R."/>
            <person name="Sims S."/>
            <person name="Singer S.R."/>
            <person name="Sinharoy S."/>
            <person name="Sterck L."/>
            <person name="Viollet A."/>
            <person name="Wang B.B."/>
            <person name="Wang K."/>
            <person name="Wang M."/>
            <person name="Wang X."/>
            <person name="Warfsmann J."/>
            <person name="Weissenbach J."/>
            <person name="White D.D."/>
            <person name="White J.D."/>
            <person name="Wiley G.B."/>
            <person name="Wincker P."/>
            <person name="Xing Y."/>
            <person name="Yang L."/>
            <person name="Yao Z."/>
            <person name="Ying F."/>
            <person name="Zhai J."/>
            <person name="Zhou L."/>
            <person name="Zuber A."/>
            <person name="Denarie J."/>
            <person name="Dixon R.A."/>
            <person name="May G.D."/>
            <person name="Schwartz D.C."/>
            <person name="Rogers J."/>
            <person name="Quetier F."/>
            <person name="Town C.D."/>
            <person name="Roe B.A."/>
        </authorList>
    </citation>
    <scope>NUCLEOTIDE SEQUENCE [LARGE SCALE GENOMIC DNA]</scope>
    <source>
        <strain evidence="12">A17</strain>
        <strain evidence="13 14">cv. Jemalong A17</strain>
    </source>
</reference>
<protein>
    <recommendedName>
        <fullName evidence="9">DNA topoisomerase I</fullName>
        <ecNumber evidence="9">5.6.2.1</ecNumber>
    </recommendedName>
    <alternativeName>
        <fullName evidence="9">DNA topoisomerase 1</fullName>
    </alternativeName>
</protein>
<dbReference type="InterPro" id="IPR013034">
    <property type="entry name" value="DNA_topo_DNA_db_N_dom1"/>
</dbReference>
<dbReference type="PANTHER" id="PTHR10290">
    <property type="entry name" value="DNA TOPOISOMERASE I"/>
    <property type="match status" value="1"/>
</dbReference>
<dbReference type="InterPro" id="IPR001631">
    <property type="entry name" value="TopoI"/>
</dbReference>